<evidence type="ECO:0000256" key="2">
    <source>
        <dbReference type="ARBA" id="ARBA00006275"/>
    </source>
</evidence>
<evidence type="ECO:0000256" key="1">
    <source>
        <dbReference type="ARBA" id="ARBA00004442"/>
    </source>
</evidence>
<reference evidence="9" key="1">
    <citation type="journal article" date="2019" name="Int. J. Syst. Evol. Microbiol.">
        <title>The Global Catalogue of Microorganisms (GCM) 10K type strain sequencing project: providing services to taxonomists for standard genome sequencing and annotation.</title>
        <authorList>
            <consortium name="The Broad Institute Genomics Platform"/>
            <consortium name="The Broad Institute Genome Sequencing Center for Infectious Disease"/>
            <person name="Wu L."/>
            <person name="Ma J."/>
        </authorList>
    </citation>
    <scope>NUCLEOTIDE SEQUENCE [LARGE SCALE GENOMIC DNA]</scope>
    <source>
        <strain evidence="9">CCUG 61485</strain>
    </source>
</reference>
<dbReference type="Pfam" id="PF07980">
    <property type="entry name" value="SusD_RagB"/>
    <property type="match status" value="1"/>
</dbReference>
<comment type="similarity">
    <text evidence="2">Belongs to the SusD family.</text>
</comment>
<keyword evidence="9" id="KW-1185">Reference proteome</keyword>
<evidence type="ECO:0000313" key="8">
    <source>
        <dbReference type="EMBL" id="MFD1316781.1"/>
    </source>
</evidence>
<evidence type="ECO:0000256" key="5">
    <source>
        <dbReference type="ARBA" id="ARBA00023237"/>
    </source>
</evidence>
<dbReference type="InterPro" id="IPR012944">
    <property type="entry name" value="SusD_RagB_dom"/>
</dbReference>
<comment type="caution">
    <text evidence="8">The sequence shown here is derived from an EMBL/GenBank/DDBJ whole genome shotgun (WGS) entry which is preliminary data.</text>
</comment>
<gene>
    <name evidence="8" type="ORF">ACFQ39_14240</name>
</gene>
<comment type="subcellular location">
    <subcellularLocation>
        <location evidence="1">Cell outer membrane</location>
    </subcellularLocation>
</comment>
<dbReference type="EMBL" id="JBHTMY010000004">
    <property type="protein sequence ID" value="MFD1316781.1"/>
    <property type="molecule type" value="Genomic_DNA"/>
</dbReference>
<dbReference type="SUPFAM" id="SSF48452">
    <property type="entry name" value="TPR-like"/>
    <property type="match status" value="1"/>
</dbReference>
<evidence type="ECO:0000259" key="6">
    <source>
        <dbReference type="Pfam" id="PF07980"/>
    </source>
</evidence>
<name>A0ABW3Y6Q2_9FLAO</name>
<sequence>MKKIFNYILTLLFLGGLGWSCSEDFLEVYPTEFLSAEQLAAASENNPELLAGSLNGIYTLMFEAGTGGTTGHDDFGQKGYDIYGDMLCGDMALSVSTYGWYRTITQFQTTTDFTFQDNYQVWRYYYRIIRSANLVIDAGGGNDVVPELEENKHILGQAKALRAYGYFYLTQYFQEAYDPSEAILPIYTNPSDPNQPKSTAGEVYALIEKDLTDAISLLETFSRTQKNQINKSVAQAFLAYTYAVTGENGKAADLTKDIIENGGYTLMSAEEVLGGFTDVNTPGWMWGHDVVLDNGLDLISWWGQMDVYTYSYAWAGDYKAIDADLYAAIPANDVRKGQFLNNPASGRNLQPINKFYDLDRVIGGQRNIETDYVYMRVAEMYLLHAETAARSGDEGSAKTALKMLLEKRLDDVSYVDGLSGQALLNEIYFQTRVELWGEGKSYLAMKRFKATTKRGPNHYSNIGESISYDDDRMTFEIPQLEIQNNPFID</sequence>
<dbReference type="Proteomes" id="UP001597201">
    <property type="component" value="Unassembled WGS sequence"/>
</dbReference>
<dbReference type="InterPro" id="IPR033985">
    <property type="entry name" value="SusD-like_N"/>
</dbReference>
<dbReference type="RefSeq" id="WP_377180159.1">
    <property type="nucleotide sequence ID" value="NZ_JBHTMY010000004.1"/>
</dbReference>
<keyword evidence="4" id="KW-0472">Membrane</keyword>
<evidence type="ECO:0000259" key="7">
    <source>
        <dbReference type="Pfam" id="PF14322"/>
    </source>
</evidence>
<feature type="domain" description="RagB/SusD" evidence="6">
    <location>
        <begin position="351"/>
        <end position="469"/>
    </location>
</feature>
<keyword evidence="5" id="KW-0998">Cell outer membrane</keyword>
<dbReference type="Pfam" id="PF14322">
    <property type="entry name" value="SusD-like_3"/>
    <property type="match status" value="1"/>
</dbReference>
<evidence type="ECO:0000256" key="3">
    <source>
        <dbReference type="ARBA" id="ARBA00022729"/>
    </source>
</evidence>
<accession>A0ABW3Y6Q2</accession>
<keyword evidence="3" id="KW-0732">Signal</keyword>
<proteinExistence type="inferred from homology"/>
<organism evidence="8 9">
    <name type="scientific">Namhaeicola litoreus</name>
    <dbReference type="NCBI Taxonomy" id="1052145"/>
    <lineage>
        <taxon>Bacteria</taxon>
        <taxon>Pseudomonadati</taxon>
        <taxon>Bacteroidota</taxon>
        <taxon>Flavobacteriia</taxon>
        <taxon>Flavobacteriales</taxon>
        <taxon>Flavobacteriaceae</taxon>
        <taxon>Namhaeicola</taxon>
    </lineage>
</organism>
<protein>
    <submittedName>
        <fullName evidence="8">RagB/SusD family nutrient uptake outer membrane protein</fullName>
    </submittedName>
</protein>
<evidence type="ECO:0000313" key="9">
    <source>
        <dbReference type="Proteomes" id="UP001597201"/>
    </source>
</evidence>
<dbReference type="InterPro" id="IPR011990">
    <property type="entry name" value="TPR-like_helical_dom_sf"/>
</dbReference>
<evidence type="ECO:0000256" key="4">
    <source>
        <dbReference type="ARBA" id="ARBA00023136"/>
    </source>
</evidence>
<dbReference type="Gene3D" id="1.25.40.390">
    <property type="match status" value="1"/>
</dbReference>
<feature type="domain" description="SusD-like N-terminal" evidence="7">
    <location>
        <begin position="103"/>
        <end position="242"/>
    </location>
</feature>